<dbReference type="EMBL" id="CAFBLZ010000047">
    <property type="protein sequence ID" value="CAB4885692.1"/>
    <property type="molecule type" value="Genomic_DNA"/>
</dbReference>
<feature type="transmembrane region" description="Helical" evidence="2">
    <location>
        <begin position="49"/>
        <end position="68"/>
    </location>
</feature>
<gene>
    <name evidence="3" type="ORF">UFOPK3482_00669</name>
</gene>
<sequence length="125" mass="13063">MALSDRERRLLAEMEAALATDDPRLQSTLAGSATSTLTQSLTRGGSGSALVGFVIVLAGIGTLFGGLIAQITLLGIAGFILALAGLLTVLRALSGKKVSGIRAPKAPRSMGARLQQRWDQRNFDQ</sequence>
<keyword evidence="2" id="KW-0472">Membrane</keyword>
<feature type="compositionally biased region" description="Basic and acidic residues" evidence="1">
    <location>
        <begin position="116"/>
        <end position="125"/>
    </location>
</feature>
<organism evidence="3">
    <name type="scientific">freshwater metagenome</name>
    <dbReference type="NCBI Taxonomy" id="449393"/>
    <lineage>
        <taxon>unclassified sequences</taxon>
        <taxon>metagenomes</taxon>
        <taxon>ecological metagenomes</taxon>
    </lineage>
</organism>
<dbReference type="AlphaFoldDB" id="A0A6J7EQ55"/>
<feature type="transmembrane region" description="Helical" evidence="2">
    <location>
        <begin position="74"/>
        <end position="93"/>
    </location>
</feature>
<name>A0A6J7EQ55_9ZZZZ</name>
<keyword evidence="2" id="KW-0812">Transmembrane</keyword>
<reference evidence="3" key="1">
    <citation type="submission" date="2020-05" db="EMBL/GenBank/DDBJ databases">
        <authorList>
            <person name="Chiriac C."/>
            <person name="Salcher M."/>
            <person name="Ghai R."/>
            <person name="Kavagutti S V."/>
        </authorList>
    </citation>
    <scope>NUCLEOTIDE SEQUENCE</scope>
</reference>
<dbReference type="InterPro" id="IPR021401">
    <property type="entry name" value="DUF3040"/>
</dbReference>
<keyword evidence="2" id="KW-1133">Transmembrane helix</keyword>
<feature type="region of interest" description="Disordered" evidence="1">
    <location>
        <begin position="104"/>
        <end position="125"/>
    </location>
</feature>
<evidence type="ECO:0000256" key="2">
    <source>
        <dbReference type="SAM" id="Phobius"/>
    </source>
</evidence>
<dbReference type="Pfam" id="PF11239">
    <property type="entry name" value="DUF3040"/>
    <property type="match status" value="1"/>
</dbReference>
<evidence type="ECO:0000313" key="3">
    <source>
        <dbReference type="EMBL" id="CAB4885692.1"/>
    </source>
</evidence>
<accession>A0A6J7EQ55</accession>
<protein>
    <submittedName>
        <fullName evidence="3">Unannotated protein</fullName>
    </submittedName>
</protein>
<proteinExistence type="predicted"/>
<evidence type="ECO:0000256" key="1">
    <source>
        <dbReference type="SAM" id="MobiDB-lite"/>
    </source>
</evidence>